<evidence type="ECO:0000313" key="3">
    <source>
        <dbReference type="Proteomes" id="UP001589740"/>
    </source>
</evidence>
<proteinExistence type="predicted"/>
<dbReference type="SUPFAM" id="SSF88659">
    <property type="entry name" value="Sigma3 and sigma4 domains of RNA polymerase sigma factors"/>
    <property type="match status" value="1"/>
</dbReference>
<dbReference type="PANTHER" id="PTHR10948:SF23">
    <property type="entry name" value="TRANSPOSASE INSI FOR INSERTION SEQUENCE ELEMENT IS30A-RELATED"/>
    <property type="match status" value="1"/>
</dbReference>
<dbReference type="InterPro" id="IPR025246">
    <property type="entry name" value="IS30-like_HTH"/>
</dbReference>
<feature type="domain" description="Transposase IS30-like HTH" evidence="1">
    <location>
        <begin position="12"/>
        <end position="55"/>
    </location>
</feature>
<evidence type="ECO:0000259" key="1">
    <source>
        <dbReference type="Pfam" id="PF13936"/>
    </source>
</evidence>
<dbReference type="PANTHER" id="PTHR10948">
    <property type="entry name" value="TRANSPOSASE"/>
    <property type="match status" value="1"/>
</dbReference>
<evidence type="ECO:0000313" key="2">
    <source>
        <dbReference type="EMBL" id="MFB9859632.1"/>
    </source>
</evidence>
<sequence>MTQLYDTTESIKGKHLTQDERAQIAILKRENYSNRQIAERLGRVPQTINNEINRGTVKQMRRQKQNGKTYDYYHTVYDPDSAHAAYMENRKRCGRRPKWSLSDAFVD</sequence>
<dbReference type="EMBL" id="JBHMAH010000003">
    <property type="protein sequence ID" value="MFB9859632.1"/>
    <property type="molecule type" value="Genomic_DNA"/>
</dbReference>
<dbReference type="Proteomes" id="UP001589740">
    <property type="component" value="Unassembled WGS sequence"/>
</dbReference>
<reference evidence="2 3" key="1">
    <citation type="submission" date="2024-09" db="EMBL/GenBank/DDBJ databases">
        <authorList>
            <person name="Sun Q."/>
            <person name="Mori K."/>
        </authorList>
    </citation>
    <scope>NUCLEOTIDE SEQUENCE [LARGE SCALE GENOMIC DNA]</scope>
    <source>
        <strain evidence="2 3">JCM 12822</strain>
    </source>
</reference>
<dbReference type="Gene3D" id="1.10.10.60">
    <property type="entry name" value="Homeodomain-like"/>
    <property type="match status" value="1"/>
</dbReference>
<dbReference type="RefSeq" id="WP_380569270.1">
    <property type="nucleotide sequence ID" value="NZ_JBHMAH010000003.1"/>
</dbReference>
<gene>
    <name evidence="2" type="ORF">ACFFLE_00730</name>
</gene>
<organism evidence="2 3">
    <name type="scientific">Salinicoccus siamensis</name>
    <dbReference type="NCBI Taxonomy" id="381830"/>
    <lineage>
        <taxon>Bacteria</taxon>
        <taxon>Bacillati</taxon>
        <taxon>Bacillota</taxon>
        <taxon>Bacilli</taxon>
        <taxon>Bacillales</taxon>
        <taxon>Staphylococcaceae</taxon>
        <taxon>Salinicoccus</taxon>
    </lineage>
</organism>
<dbReference type="InterPro" id="IPR051917">
    <property type="entry name" value="Transposase-Integrase"/>
</dbReference>
<keyword evidence="3" id="KW-1185">Reference proteome</keyword>
<dbReference type="Pfam" id="PF13936">
    <property type="entry name" value="HTH_38"/>
    <property type="match status" value="1"/>
</dbReference>
<comment type="caution">
    <text evidence="2">The sequence shown here is derived from an EMBL/GenBank/DDBJ whole genome shotgun (WGS) entry which is preliminary data.</text>
</comment>
<protein>
    <submittedName>
        <fullName evidence="2">Helix-turn-helix domain-containing protein</fullName>
    </submittedName>
</protein>
<dbReference type="InterPro" id="IPR013324">
    <property type="entry name" value="RNA_pol_sigma_r3/r4-like"/>
</dbReference>
<name>A0ABV5Z0M7_9STAP</name>
<accession>A0ABV5Z0M7</accession>